<dbReference type="PROSITE" id="PS50850">
    <property type="entry name" value="MFS"/>
    <property type="match status" value="1"/>
</dbReference>
<dbReference type="Pfam" id="PF07690">
    <property type="entry name" value="MFS_1"/>
    <property type="match status" value="1"/>
</dbReference>
<dbReference type="SUPFAM" id="SSF103473">
    <property type="entry name" value="MFS general substrate transporter"/>
    <property type="match status" value="1"/>
</dbReference>
<evidence type="ECO:0000256" key="2">
    <source>
        <dbReference type="ARBA" id="ARBA00006829"/>
    </source>
</evidence>
<evidence type="ECO:0000259" key="9">
    <source>
        <dbReference type="PROSITE" id="PS50850"/>
    </source>
</evidence>
<keyword evidence="4 8" id="KW-0812">Transmembrane</keyword>
<feature type="region of interest" description="Disordered" evidence="7">
    <location>
        <begin position="14"/>
        <end position="47"/>
    </location>
</feature>
<dbReference type="InterPro" id="IPR050930">
    <property type="entry name" value="MFS_Vesicular_Transporter"/>
</dbReference>
<dbReference type="Gene3D" id="1.20.1250.20">
    <property type="entry name" value="MFS general substrate transporter like domains"/>
    <property type="match status" value="1"/>
</dbReference>
<feature type="transmembrane region" description="Helical" evidence="8">
    <location>
        <begin position="389"/>
        <end position="411"/>
    </location>
</feature>
<gene>
    <name evidence="10" type="ORF">PBAH0796_LOCUS10012</name>
</gene>
<evidence type="ECO:0000256" key="5">
    <source>
        <dbReference type="ARBA" id="ARBA00022989"/>
    </source>
</evidence>
<feature type="transmembrane region" description="Helical" evidence="8">
    <location>
        <begin position="417"/>
        <end position="436"/>
    </location>
</feature>
<dbReference type="InterPro" id="IPR036259">
    <property type="entry name" value="MFS_trans_sf"/>
</dbReference>
<dbReference type="AlphaFoldDB" id="A0A7S0A7R8"/>
<evidence type="ECO:0000256" key="8">
    <source>
        <dbReference type="SAM" id="Phobius"/>
    </source>
</evidence>
<dbReference type="PANTHER" id="PTHR23506:SF23">
    <property type="entry name" value="GH10249P"/>
    <property type="match status" value="1"/>
</dbReference>
<reference evidence="10" key="1">
    <citation type="submission" date="2021-01" db="EMBL/GenBank/DDBJ databases">
        <authorList>
            <person name="Corre E."/>
            <person name="Pelletier E."/>
            <person name="Niang G."/>
            <person name="Scheremetjew M."/>
            <person name="Finn R."/>
            <person name="Kale V."/>
            <person name="Holt S."/>
            <person name="Cochrane G."/>
            <person name="Meng A."/>
            <person name="Brown T."/>
            <person name="Cohen L."/>
        </authorList>
    </citation>
    <scope>NUCLEOTIDE SEQUENCE</scope>
    <source>
        <strain evidence="10">Pbaha01</strain>
    </source>
</reference>
<feature type="transmembrane region" description="Helical" evidence="8">
    <location>
        <begin position="61"/>
        <end position="85"/>
    </location>
</feature>
<feature type="transmembrane region" description="Helical" evidence="8">
    <location>
        <begin position="213"/>
        <end position="231"/>
    </location>
</feature>
<organism evidence="10">
    <name type="scientific">Pyrodinium bahamense</name>
    <dbReference type="NCBI Taxonomy" id="73915"/>
    <lineage>
        <taxon>Eukaryota</taxon>
        <taxon>Sar</taxon>
        <taxon>Alveolata</taxon>
        <taxon>Dinophyceae</taxon>
        <taxon>Gonyaulacales</taxon>
        <taxon>Pyrocystaceae</taxon>
        <taxon>Pyrodinium</taxon>
    </lineage>
</organism>
<evidence type="ECO:0000313" key="10">
    <source>
        <dbReference type="EMBL" id="CAD8354645.1"/>
    </source>
</evidence>
<dbReference type="GO" id="GO:0022857">
    <property type="term" value="F:transmembrane transporter activity"/>
    <property type="evidence" value="ECO:0007669"/>
    <property type="project" value="InterPro"/>
</dbReference>
<dbReference type="EMBL" id="HBEG01016655">
    <property type="protein sequence ID" value="CAD8354645.1"/>
    <property type="molecule type" value="Transcribed_RNA"/>
</dbReference>
<feature type="transmembrane region" description="Helical" evidence="8">
    <location>
        <begin position="301"/>
        <end position="319"/>
    </location>
</feature>
<name>A0A7S0A7R8_9DINO</name>
<dbReference type="InterPro" id="IPR011701">
    <property type="entry name" value="MFS"/>
</dbReference>
<protein>
    <recommendedName>
        <fullName evidence="9">Major facilitator superfamily (MFS) profile domain-containing protein</fullName>
    </recommendedName>
</protein>
<dbReference type="InterPro" id="IPR020846">
    <property type="entry name" value="MFS_dom"/>
</dbReference>
<dbReference type="PRINTS" id="PR01035">
    <property type="entry name" value="TCRTETA"/>
</dbReference>
<feature type="transmembrane region" description="Helical" evidence="8">
    <location>
        <begin position="357"/>
        <end position="377"/>
    </location>
</feature>
<sequence>MRWQVNQVRLMRREQARYSEPPCPPQRPPRPDAYDLGSGSSGASGGSEPVPWRIVLSGATLASLLSLLLDFSATTMMIPLLPYVGRALGASVFEIDLTILTTMVAMVPGSMLMGFLGDKYAYKASLVASLFLNGVSLLIANAAADYWQLFLARTLTGVFASSHVISMALLTKLTPKRCHTEVLGIGSVAQACGFLLGPPVAETASAISYPLPFFIGAGIMWFNAAFATCFIPSARHAEEAGGADGAIPPVTIASTLATVASKPSLALVCAAGFIESLCFAGIVEVAPVFFNDVFDMPFSDASFICSTRGAFICGFVCMGPMARRLGSRGTIITACACQAFGSVALLCVSLKAMAWGFLIVSLSVDICVTAGLCSIAAEMVPPAYHGSAFGCLFAFKSSGFVIGSLGSSLLYSLDLNLPFAILAACQVVAIFVVVAIPRSNEA</sequence>
<evidence type="ECO:0000256" key="3">
    <source>
        <dbReference type="ARBA" id="ARBA00022448"/>
    </source>
</evidence>
<feature type="transmembrane region" description="Helical" evidence="8">
    <location>
        <begin position="265"/>
        <end position="289"/>
    </location>
</feature>
<feature type="transmembrane region" description="Helical" evidence="8">
    <location>
        <begin position="331"/>
        <end position="351"/>
    </location>
</feature>
<proteinExistence type="inferred from homology"/>
<dbReference type="InterPro" id="IPR001958">
    <property type="entry name" value="Tet-R_TetA/multi-R_MdtG-like"/>
</dbReference>
<feature type="transmembrane region" description="Helical" evidence="8">
    <location>
        <begin position="124"/>
        <end position="144"/>
    </location>
</feature>
<comment type="similarity">
    <text evidence="2">Belongs to the major facilitator superfamily. Vesicular transporter family.</text>
</comment>
<feature type="transmembrane region" description="Helical" evidence="8">
    <location>
        <begin position="150"/>
        <end position="170"/>
    </location>
</feature>
<evidence type="ECO:0000256" key="7">
    <source>
        <dbReference type="SAM" id="MobiDB-lite"/>
    </source>
</evidence>
<evidence type="ECO:0000256" key="4">
    <source>
        <dbReference type="ARBA" id="ARBA00022692"/>
    </source>
</evidence>
<feature type="transmembrane region" description="Helical" evidence="8">
    <location>
        <begin position="97"/>
        <end position="117"/>
    </location>
</feature>
<feature type="domain" description="Major facilitator superfamily (MFS) profile" evidence="9">
    <location>
        <begin position="59"/>
        <end position="441"/>
    </location>
</feature>
<keyword evidence="5 8" id="KW-1133">Transmembrane helix</keyword>
<dbReference type="GO" id="GO:0016020">
    <property type="term" value="C:membrane"/>
    <property type="evidence" value="ECO:0007669"/>
    <property type="project" value="UniProtKB-SubCell"/>
</dbReference>
<keyword evidence="3" id="KW-0813">Transport</keyword>
<dbReference type="PANTHER" id="PTHR23506">
    <property type="entry name" value="GH10249P"/>
    <property type="match status" value="1"/>
</dbReference>
<accession>A0A7S0A7R8</accession>
<comment type="subcellular location">
    <subcellularLocation>
        <location evidence="1">Membrane</location>
        <topology evidence="1">Multi-pass membrane protein</topology>
    </subcellularLocation>
</comment>
<evidence type="ECO:0000256" key="6">
    <source>
        <dbReference type="ARBA" id="ARBA00023136"/>
    </source>
</evidence>
<keyword evidence="6 8" id="KW-0472">Membrane</keyword>
<feature type="transmembrane region" description="Helical" evidence="8">
    <location>
        <begin position="182"/>
        <end position="201"/>
    </location>
</feature>
<evidence type="ECO:0000256" key="1">
    <source>
        <dbReference type="ARBA" id="ARBA00004141"/>
    </source>
</evidence>